<sequence length="72" mass="8738">MDSGLPLYPLYWGFSSWNFPVMNLLWVLEQEQFYVNEMHMQKQQEKCIPRVLFIGISVLQLTEYLFETLQYI</sequence>
<accession>A0A2P2NMX4</accession>
<proteinExistence type="predicted"/>
<dbReference type="EMBL" id="GGEC01063384">
    <property type="protein sequence ID" value="MBX43868.1"/>
    <property type="molecule type" value="Transcribed_RNA"/>
</dbReference>
<protein>
    <submittedName>
        <fullName evidence="1">Uncharacterized protein</fullName>
    </submittedName>
</protein>
<name>A0A2P2NMX4_RHIMU</name>
<dbReference type="AlphaFoldDB" id="A0A2P2NMX4"/>
<evidence type="ECO:0000313" key="1">
    <source>
        <dbReference type="EMBL" id="MBX43868.1"/>
    </source>
</evidence>
<reference evidence="1" key="1">
    <citation type="submission" date="2018-02" db="EMBL/GenBank/DDBJ databases">
        <title>Rhizophora mucronata_Transcriptome.</title>
        <authorList>
            <person name="Meera S.P."/>
            <person name="Sreeshan A."/>
            <person name="Augustine A."/>
        </authorList>
    </citation>
    <scope>NUCLEOTIDE SEQUENCE</scope>
    <source>
        <tissue evidence="1">Leaf</tissue>
    </source>
</reference>
<organism evidence="1">
    <name type="scientific">Rhizophora mucronata</name>
    <name type="common">Asiatic mangrove</name>
    <dbReference type="NCBI Taxonomy" id="61149"/>
    <lineage>
        <taxon>Eukaryota</taxon>
        <taxon>Viridiplantae</taxon>
        <taxon>Streptophyta</taxon>
        <taxon>Embryophyta</taxon>
        <taxon>Tracheophyta</taxon>
        <taxon>Spermatophyta</taxon>
        <taxon>Magnoliopsida</taxon>
        <taxon>eudicotyledons</taxon>
        <taxon>Gunneridae</taxon>
        <taxon>Pentapetalae</taxon>
        <taxon>rosids</taxon>
        <taxon>fabids</taxon>
        <taxon>Malpighiales</taxon>
        <taxon>Rhizophoraceae</taxon>
        <taxon>Rhizophora</taxon>
    </lineage>
</organism>